<evidence type="ECO:0000313" key="3">
    <source>
        <dbReference type="Proteomes" id="UP000257109"/>
    </source>
</evidence>
<dbReference type="Proteomes" id="UP000257109">
    <property type="component" value="Unassembled WGS sequence"/>
</dbReference>
<feature type="region of interest" description="Disordered" evidence="1">
    <location>
        <begin position="74"/>
        <end position="93"/>
    </location>
</feature>
<dbReference type="EMBL" id="QJKJ01009471">
    <property type="protein sequence ID" value="RDX76537.1"/>
    <property type="molecule type" value="Genomic_DNA"/>
</dbReference>
<organism evidence="2 3">
    <name type="scientific">Mucuna pruriens</name>
    <name type="common">Velvet bean</name>
    <name type="synonym">Dolichos pruriens</name>
    <dbReference type="NCBI Taxonomy" id="157652"/>
    <lineage>
        <taxon>Eukaryota</taxon>
        <taxon>Viridiplantae</taxon>
        <taxon>Streptophyta</taxon>
        <taxon>Embryophyta</taxon>
        <taxon>Tracheophyta</taxon>
        <taxon>Spermatophyta</taxon>
        <taxon>Magnoliopsida</taxon>
        <taxon>eudicotyledons</taxon>
        <taxon>Gunneridae</taxon>
        <taxon>Pentapetalae</taxon>
        <taxon>rosids</taxon>
        <taxon>fabids</taxon>
        <taxon>Fabales</taxon>
        <taxon>Fabaceae</taxon>
        <taxon>Papilionoideae</taxon>
        <taxon>50 kb inversion clade</taxon>
        <taxon>NPAAA clade</taxon>
        <taxon>indigoferoid/millettioid clade</taxon>
        <taxon>Phaseoleae</taxon>
        <taxon>Mucuna</taxon>
    </lineage>
</organism>
<protein>
    <submittedName>
        <fullName evidence="2">Uncharacterized protein</fullName>
    </submittedName>
</protein>
<feature type="non-terminal residue" evidence="2">
    <location>
        <position position="1"/>
    </location>
</feature>
<reference evidence="2" key="1">
    <citation type="submission" date="2018-05" db="EMBL/GenBank/DDBJ databases">
        <title>Draft genome of Mucuna pruriens seed.</title>
        <authorList>
            <person name="Nnadi N.E."/>
            <person name="Vos R."/>
            <person name="Hasami M.H."/>
            <person name="Devisetty U.K."/>
            <person name="Aguiy J.C."/>
        </authorList>
    </citation>
    <scope>NUCLEOTIDE SEQUENCE [LARGE SCALE GENOMIC DNA]</scope>
    <source>
        <strain evidence="2">JCA_2017</strain>
    </source>
</reference>
<dbReference type="AlphaFoldDB" id="A0A371FE03"/>
<accession>A0A371FE03</accession>
<proteinExistence type="predicted"/>
<feature type="compositionally biased region" description="Basic residues" evidence="1">
    <location>
        <begin position="78"/>
        <end position="91"/>
    </location>
</feature>
<gene>
    <name evidence="2" type="ORF">CR513_43460</name>
</gene>
<evidence type="ECO:0000256" key="1">
    <source>
        <dbReference type="SAM" id="MobiDB-lite"/>
    </source>
</evidence>
<comment type="caution">
    <text evidence="2">The sequence shown here is derived from an EMBL/GenBank/DDBJ whole genome shotgun (WGS) entry which is preliminary data.</text>
</comment>
<feature type="region of interest" description="Disordered" evidence="1">
    <location>
        <begin position="30"/>
        <end position="54"/>
    </location>
</feature>
<name>A0A371FE03_MUCPR</name>
<feature type="compositionally biased region" description="Polar residues" evidence="1">
    <location>
        <begin position="42"/>
        <end position="53"/>
    </location>
</feature>
<sequence>MPICPRRRITLHELIQGSSTQGRHEKAALNIDSNPHHGSEKPNLTQTRPSKGNSIVLHQGHEYPRLSNIASRATALSRRIRGRKERERRKEKKEPIEEIVVVNLKNAYMAGEPLFVHKYRILHLKRSASRYSFHRQHTYGPLHLKRLSRASKDSSSIVLRVPKLKSPYIGKTFKGKSKSLQPQNYVNFDSSRLGELSSRIL</sequence>
<evidence type="ECO:0000313" key="2">
    <source>
        <dbReference type="EMBL" id="RDX76537.1"/>
    </source>
</evidence>
<keyword evidence="3" id="KW-1185">Reference proteome</keyword>